<name>A0ABT3KUH6_9BURK</name>
<dbReference type="SMART" id="SM00824">
    <property type="entry name" value="PKS_TE"/>
    <property type="match status" value="1"/>
</dbReference>
<dbReference type="InterPro" id="IPR023213">
    <property type="entry name" value="CAT-like_dom_sf"/>
</dbReference>
<evidence type="ECO:0000313" key="5">
    <source>
        <dbReference type="Proteomes" id="UP001208935"/>
    </source>
</evidence>
<dbReference type="Pfam" id="PF13193">
    <property type="entry name" value="AMP-binding_C"/>
    <property type="match status" value="1"/>
</dbReference>
<dbReference type="Gene3D" id="1.10.1200.10">
    <property type="entry name" value="ACP-like"/>
    <property type="match status" value="1"/>
</dbReference>
<dbReference type="InterPro" id="IPR025110">
    <property type="entry name" value="AMP-bd_C"/>
</dbReference>
<dbReference type="PROSITE" id="PS00455">
    <property type="entry name" value="AMP_BINDING"/>
    <property type="match status" value="1"/>
</dbReference>
<dbReference type="InterPro" id="IPR041464">
    <property type="entry name" value="TubC_N"/>
</dbReference>
<protein>
    <submittedName>
        <fullName evidence="4">Amino acid adenylation domain-containing protein</fullName>
    </submittedName>
</protein>
<dbReference type="InterPro" id="IPR000873">
    <property type="entry name" value="AMP-dep_synth/lig_dom"/>
</dbReference>
<dbReference type="PROSITE" id="PS50075">
    <property type="entry name" value="CARRIER"/>
    <property type="match status" value="1"/>
</dbReference>
<dbReference type="NCBIfam" id="TIGR01733">
    <property type="entry name" value="AA-adenyl-dom"/>
    <property type="match status" value="1"/>
</dbReference>
<dbReference type="SUPFAM" id="SSF56801">
    <property type="entry name" value="Acetyl-CoA synthetase-like"/>
    <property type="match status" value="1"/>
</dbReference>
<dbReference type="Gene3D" id="3.40.50.1820">
    <property type="entry name" value="alpha/beta hydrolase"/>
    <property type="match status" value="1"/>
</dbReference>
<keyword evidence="5" id="KW-1185">Reference proteome</keyword>
<dbReference type="InterPro" id="IPR020845">
    <property type="entry name" value="AMP-binding_CS"/>
</dbReference>
<dbReference type="InterPro" id="IPR045851">
    <property type="entry name" value="AMP-bd_C_sf"/>
</dbReference>
<dbReference type="InterPro" id="IPR001031">
    <property type="entry name" value="Thioesterase"/>
</dbReference>
<proteinExistence type="predicted"/>
<dbReference type="PANTHER" id="PTHR45527">
    <property type="entry name" value="NONRIBOSOMAL PEPTIDE SYNTHETASE"/>
    <property type="match status" value="1"/>
</dbReference>
<dbReference type="SUPFAM" id="SSF53474">
    <property type="entry name" value="alpha/beta-Hydrolases"/>
    <property type="match status" value="1"/>
</dbReference>
<dbReference type="Gene3D" id="3.30.300.30">
    <property type="match status" value="1"/>
</dbReference>
<evidence type="ECO:0000313" key="4">
    <source>
        <dbReference type="EMBL" id="MCW5321990.1"/>
    </source>
</evidence>
<dbReference type="InterPro" id="IPR044894">
    <property type="entry name" value="TubC_N_sf"/>
</dbReference>
<keyword evidence="2" id="KW-0436">Ligase</keyword>
<dbReference type="Gene3D" id="3.30.559.30">
    <property type="entry name" value="Nonribosomal peptide synthetase, condensation domain"/>
    <property type="match status" value="1"/>
</dbReference>
<dbReference type="InterPro" id="IPR009081">
    <property type="entry name" value="PP-bd_ACP"/>
</dbReference>
<evidence type="ECO:0000256" key="2">
    <source>
        <dbReference type="ARBA" id="ARBA00022598"/>
    </source>
</evidence>
<dbReference type="InterPro" id="IPR042099">
    <property type="entry name" value="ANL_N_sf"/>
</dbReference>
<dbReference type="InterPro" id="IPR029058">
    <property type="entry name" value="AB_hydrolase_fold"/>
</dbReference>
<dbReference type="PANTHER" id="PTHR45527:SF10">
    <property type="entry name" value="PYOCHELIN SYNTHASE PCHF"/>
    <property type="match status" value="1"/>
</dbReference>
<reference evidence="5" key="1">
    <citation type="submission" date="2023-07" db="EMBL/GenBank/DDBJ databases">
        <title>Verminephrobacter genomes.</title>
        <authorList>
            <person name="Lund M.B."/>
        </authorList>
    </citation>
    <scope>NUCLEOTIDE SEQUENCE [LARGE SCALE GENOMIC DNA]</scope>
    <source>
        <strain evidence="5">AtM5-05</strain>
    </source>
</reference>
<dbReference type="Pfam" id="PF00975">
    <property type="entry name" value="Thioesterase"/>
    <property type="match status" value="1"/>
</dbReference>
<evidence type="ECO:0000259" key="3">
    <source>
        <dbReference type="PROSITE" id="PS50075"/>
    </source>
</evidence>
<dbReference type="EMBL" id="QZCW01000002">
    <property type="protein sequence ID" value="MCW5321990.1"/>
    <property type="molecule type" value="Genomic_DNA"/>
</dbReference>
<accession>A0ABT3KUH6</accession>
<dbReference type="RefSeq" id="WP_265282438.1">
    <property type="nucleotide sequence ID" value="NZ_QZCW01000002.1"/>
</dbReference>
<dbReference type="PRINTS" id="PR00154">
    <property type="entry name" value="AMPBINDING"/>
</dbReference>
<dbReference type="SUPFAM" id="SSF52777">
    <property type="entry name" value="CoA-dependent acyltransferases"/>
    <property type="match status" value="2"/>
</dbReference>
<organism evidence="4 5">
    <name type="scientific">Verminephrobacter aporrectodeae subsp. tuberculatae</name>
    <dbReference type="NCBI Taxonomy" id="1110392"/>
    <lineage>
        <taxon>Bacteria</taxon>
        <taxon>Pseudomonadati</taxon>
        <taxon>Pseudomonadota</taxon>
        <taxon>Betaproteobacteria</taxon>
        <taxon>Burkholderiales</taxon>
        <taxon>Comamonadaceae</taxon>
        <taxon>Verminephrobacter</taxon>
    </lineage>
</organism>
<dbReference type="Pfam" id="PF18563">
    <property type="entry name" value="TubC_N"/>
    <property type="match status" value="1"/>
</dbReference>
<comment type="pathway">
    <text evidence="1">Siderophore biosynthesis.</text>
</comment>
<dbReference type="InterPro" id="IPR036736">
    <property type="entry name" value="ACP-like_sf"/>
</dbReference>
<dbReference type="SUPFAM" id="SSF47336">
    <property type="entry name" value="ACP-like"/>
    <property type="match status" value="1"/>
</dbReference>
<feature type="domain" description="Carrier" evidence="3">
    <location>
        <begin position="1044"/>
        <end position="1119"/>
    </location>
</feature>
<dbReference type="Pfam" id="PF00501">
    <property type="entry name" value="AMP-binding"/>
    <property type="match status" value="1"/>
</dbReference>
<dbReference type="Gene3D" id="1.10.10.1830">
    <property type="entry name" value="Non-ribosomal peptide synthase, adenylation domain"/>
    <property type="match status" value="1"/>
</dbReference>
<dbReference type="Gene3D" id="3.30.559.10">
    <property type="entry name" value="Chloramphenicol acetyltransferase-like domain"/>
    <property type="match status" value="1"/>
</dbReference>
<gene>
    <name evidence="4" type="ORF">D5039_12780</name>
</gene>
<dbReference type="Pfam" id="PF00668">
    <property type="entry name" value="Condensation"/>
    <property type="match status" value="1"/>
</dbReference>
<evidence type="ECO:0000256" key="1">
    <source>
        <dbReference type="ARBA" id="ARBA00004924"/>
    </source>
</evidence>
<dbReference type="InterPro" id="IPR010071">
    <property type="entry name" value="AA_adenyl_dom"/>
</dbReference>
<dbReference type="InterPro" id="IPR020802">
    <property type="entry name" value="TesA-like"/>
</dbReference>
<comment type="caution">
    <text evidence="4">The sequence shown here is derived from an EMBL/GenBank/DDBJ whole genome shotgun (WGS) entry which is preliminary data.</text>
</comment>
<dbReference type="Pfam" id="PF00550">
    <property type="entry name" value="PP-binding"/>
    <property type="match status" value="1"/>
</dbReference>
<dbReference type="InterPro" id="IPR020459">
    <property type="entry name" value="AMP-binding"/>
</dbReference>
<dbReference type="Gene3D" id="3.40.50.12780">
    <property type="entry name" value="N-terminal domain of ligase-like"/>
    <property type="match status" value="1"/>
</dbReference>
<dbReference type="InterPro" id="IPR001242">
    <property type="entry name" value="Condensation_dom"/>
</dbReference>
<dbReference type="Proteomes" id="UP001208935">
    <property type="component" value="Unassembled WGS sequence"/>
</dbReference>
<sequence length="1408" mass="155724">MTLAALLSELHRLGVTLSRQGDGLVVQAPSGAVTPGLRVRLAQHKPALLDWLSKGRPAAVEDAGLPNCAPDPAHRQLPFPLLDMQLGFYMADDPYMEFHVRPHYYMEKNRETLDVDRYERAWNKALERHWGEIVVVTPEGQLRVVEELPTLRIQRIDLREHTLEVAHRHLEAIRAQMMRAQLPLDRWPWVDLRVSTWLDRGRLQHRIHYNHNNFFSDGFGTAKLLQEIDRYERDPEIELPPLALSLRDAALCLDDLAKSPAGQRARAYWEARLPSLPNVPPLPLAHLDRRVRSELNRRERFMEATTWAGFRERARQFGLTPSNAILTAYAEILSAWGNTRHFVLSNMMIRRLAVHPEIRSIVGNFASVYPLEVDFRPDDRFVDRARRLQEQALRDACHLEWGGMQVMQTLNRQRGGFGETPIPFVVSSGLFMEGFERADFSCLETSQVMLDHQFWETSDGRLFCVWDLLEAFFLPGVVDAMWDAYARLIEQLGVRDELWTTNTLALLPEEQAARRPRAVVDPEGAGVLRLEDYLARAVRTAPTALVGSRVGPPLTFADLDRSSAAIAKRLRRAGARPGDLVPVMAPRCGSLVQAVYGVLRAGCAYVPMDPALPLERQRYLLEDSGARLALVDSGQIAGLTWPSSVTVLGIDEAMPSDDAPGAGAAPSASTTDLAYVIYTSGSTGKPKGVMIDHRGAINTIEDVNARFEITAGDCLFGVSSFSFDLSVYDLFGSVAAGARLVYPEPGRALNPAHWLEVMAREGVTVWNSAPPLATLLVEAAEDRSMPLSALRLVLLSGDWIPVDLPDRLRALAPGARIVSLGGATEASIWSICYPIEAVDPTWTSIPYGFPMRNQPWDVLDAWGRPAPEWTVGELVIGGLGLAKGYWGDPRKTDHAFGAHATSGPLCRQRSYRTGDMGRYREDGAIEFMGRRDTQVKVQGHRIELAEVESELLQCPGVQAAIASVQRESTRDAARLVAHVVLKDGASFDGAAIQTSLSQVLPRYMVPTSIAAIPTLPITLNGKLDRAALPRLEEASSPRAERRQLPRTDTESALLAIWRRVLAAEEIDLAGDFFEMGGQSFEAVRITGLVQQELGRTLTLGTIWEQRSIEAIASLLDHCGAEPVRRRVVLRESGGRPDLLLLHPAGGQVMAYRGLAERLDRRVTAFEAVGLRGGEDVPSTIPALVGQYVNELLRDAGPVPRLLAGWSSGAILAFEAAHQLLVRGHPVDGVVLLDCPVPHRWEQEVSRAELLAWFLEDLALDLPQGYLLPVDRLLSGVRDDAQMFARLGAQLRADGLTSEPDWEALLPIFRVFAAVVRGTRCYRPSMLPVRLLVLRANTGTVSEFASHPCADRTDWGWAAFSSRGTQSSWIGGSHHTLLTDEQVGPTARLIESWLDACRSSAADAVASRR</sequence>